<name>A0A368YZJ9_9HYPH</name>
<comment type="caution">
    <text evidence="2">The sequence shown here is derived from an EMBL/GenBank/DDBJ whole genome shotgun (WGS) entry which is preliminary data.</text>
</comment>
<keyword evidence="3" id="KW-1185">Reference proteome</keyword>
<dbReference type="EMBL" id="QPJM01000003">
    <property type="protein sequence ID" value="RCW85623.1"/>
    <property type="molecule type" value="Genomic_DNA"/>
</dbReference>
<organism evidence="2 3">
    <name type="scientific">Phyllobacterium bourgognense</name>
    <dbReference type="NCBI Taxonomy" id="314236"/>
    <lineage>
        <taxon>Bacteria</taxon>
        <taxon>Pseudomonadati</taxon>
        <taxon>Pseudomonadota</taxon>
        <taxon>Alphaproteobacteria</taxon>
        <taxon>Hyphomicrobiales</taxon>
        <taxon>Phyllobacteriaceae</taxon>
        <taxon>Phyllobacterium</taxon>
    </lineage>
</organism>
<evidence type="ECO:0000313" key="2">
    <source>
        <dbReference type="EMBL" id="RCW85623.1"/>
    </source>
</evidence>
<proteinExistence type="predicted"/>
<dbReference type="Proteomes" id="UP000253324">
    <property type="component" value="Unassembled WGS sequence"/>
</dbReference>
<keyword evidence="1" id="KW-0812">Transmembrane</keyword>
<sequence>MFILLSIAMMIAMIVSAIVMIIEESKKREAPLRTPRFGVYHHRHDL</sequence>
<evidence type="ECO:0000256" key="1">
    <source>
        <dbReference type="SAM" id="Phobius"/>
    </source>
</evidence>
<dbReference type="RefSeq" id="WP_181872384.1">
    <property type="nucleotide sequence ID" value="NZ_QPJM01000003.1"/>
</dbReference>
<keyword evidence="1" id="KW-0472">Membrane</keyword>
<protein>
    <submittedName>
        <fullName evidence="2">Uncharacterized protein</fullName>
    </submittedName>
</protein>
<keyword evidence="1" id="KW-1133">Transmembrane helix</keyword>
<evidence type="ECO:0000313" key="3">
    <source>
        <dbReference type="Proteomes" id="UP000253324"/>
    </source>
</evidence>
<reference evidence="2 3" key="1">
    <citation type="submission" date="2018-07" db="EMBL/GenBank/DDBJ databases">
        <title>Genomic Encyclopedia of Type Strains, Phase III (KMG-III): the genomes of soil and plant-associated and newly described type strains.</title>
        <authorList>
            <person name="Whitman W."/>
        </authorList>
    </citation>
    <scope>NUCLEOTIDE SEQUENCE [LARGE SCALE GENOMIC DNA]</scope>
    <source>
        <strain evidence="2 3">31-25a</strain>
    </source>
</reference>
<feature type="transmembrane region" description="Helical" evidence="1">
    <location>
        <begin position="6"/>
        <end position="23"/>
    </location>
</feature>
<accession>A0A368YZJ9</accession>
<dbReference type="AlphaFoldDB" id="A0A368YZJ9"/>
<gene>
    <name evidence="2" type="ORF">C7476_103472</name>
</gene>